<protein>
    <submittedName>
        <fullName evidence="1">Uncharacterized protein</fullName>
    </submittedName>
</protein>
<dbReference type="EMBL" id="AP012029">
    <property type="protein sequence ID" value="BAJ63673.1"/>
    <property type="molecule type" value="Genomic_DNA"/>
</dbReference>
<dbReference type="InterPro" id="IPR036322">
    <property type="entry name" value="WD40_repeat_dom_sf"/>
</dbReference>
<gene>
    <name evidence="1" type="ordered locus">ANT_16470</name>
</gene>
<evidence type="ECO:0000313" key="1">
    <source>
        <dbReference type="EMBL" id="BAJ63673.1"/>
    </source>
</evidence>
<dbReference type="Gene3D" id="1.25.10.10">
    <property type="entry name" value="Leucine-rich Repeat Variant"/>
    <property type="match status" value="1"/>
</dbReference>
<dbReference type="RefSeq" id="WP_013560052.1">
    <property type="nucleotide sequence ID" value="NC_014960.1"/>
</dbReference>
<dbReference type="SUPFAM" id="SSF50978">
    <property type="entry name" value="WD40 repeat-like"/>
    <property type="match status" value="1"/>
</dbReference>
<dbReference type="Gene3D" id="2.130.10.10">
    <property type="entry name" value="YVTN repeat-like/Quinoprotein amine dehydrogenase"/>
    <property type="match status" value="1"/>
</dbReference>
<keyword evidence="2" id="KW-1185">Reference proteome</keyword>
<dbReference type="Proteomes" id="UP000008922">
    <property type="component" value="Chromosome"/>
</dbReference>
<proteinExistence type="predicted"/>
<dbReference type="STRING" id="926569.ANT_16470"/>
<dbReference type="InterPro" id="IPR011989">
    <property type="entry name" value="ARM-like"/>
</dbReference>
<accession>E8N5F9</accession>
<dbReference type="HOGENOM" id="CLU_326700_0_0_0"/>
<dbReference type="InParanoid" id="E8N5F9"/>
<dbReference type="SUPFAM" id="SSF48371">
    <property type="entry name" value="ARM repeat"/>
    <property type="match status" value="1"/>
</dbReference>
<organism evidence="1 2">
    <name type="scientific">Anaerolinea thermophila (strain DSM 14523 / JCM 11388 / NBRC 100420 / UNI-1)</name>
    <dbReference type="NCBI Taxonomy" id="926569"/>
    <lineage>
        <taxon>Bacteria</taxon>
        <taxon>Bacillati</taxon>
        <taxon>Chloroflexota</taxon>
        <taxon>Anaerolineae</taxon>
        <taxon>Anaerolineales</taxon>
        <taxon>Anaerolineaceae</taxon>
        <taxon>Anaerolinea</taxon>
    </lineage>
</organism>
<dbReference type="AlphaFoldDB" id="E8N5F9"/>
<dbReference type="InterPro" id="IPR015943">
    <property type="entry name" value="WD40/YVTN_repeat-like_dom_sf"/>
</dbReference>
<dbReference type="KEGG" id="atm:ANT_16470"/>
<dbReference type="eggNOG" id="COG3732">
    <property type="taxonomic scope" value="Bacteria"/>
</dbReference>
<name>E8N5F9_ANATU</name>
<sequence>MNALLHGISSMILSLIEVLGLSFPSLSIPLIEILVFFVNIGSKQAIPVLSKIATIRDSDKFVQSVILQIQGIHRKEGIQGLWEYWYASRNDRLSRLLISAGLIPDPSSPLVAYAWILKGEMNKITEIPPQLLPALIQASNDSNHQIAEFAQKGLSHLRHRGTIKAFCTYWLETRNPLAEKILVSSRYLPDPSQKGYIFVALKTNRLTNVMDALPEHAEELIQACTEPDSEIRERGLSSLSFLRNPETIHRLFELWWEKRFSCLEEWILRGVFLPKPGTPVWLAVNLKRHRDILPEEIPLDLVNTLVLLCYDQDSEIQTKARELISKLTSQHINRLAELAMQGEQKALDLWQEYHLTSSKPEIQACMLLLTEQLEAYFQFDYDLRLMQVFYQTTTPEIRSRITRLIQRLGHPSLVKILAVHEIRKELQSFQPEVIETAIRIYTEHQRLDELWTLVFQVPAKYGIRILRDLFRQEEWKPSKEDELFYELRKEFYEFQVEDISNIQEKIPPLIHLATVRVGGRVNDFAVIPQSHLIAIATSNQQVILWDYQQAKIQKRIKGFSHSLARIIALSENGLIVAERSTGSTPCGIYAIKQHHQIEKIGEHPNAIVGLFPLNANRYVSVYKNGEVYIGDLTTYPSTPQYIVPFPPKAVAIDASQQKVAFIQEKYPYLLDLHTLKSVHGEYNQITRQIDRNVASYMTFSQSGDALLVGKRFGDVILYPRTSKTQLVGNITFPVIFIGFIPGIEKYLAIARNGNILWLDTQYNLSNINMKKIPEEDITSVEIFDDGQFMVIGHAHRLFTFWDLRSNFFHRWLEQPLSSLTIEDLLTIRSFRLNPHQPLPLKWLLTFLDLILTHRYQYDIFIAEPVTIKPGEFDILIENNSD</sequence>
<reference evidence="1 2" key="1">
    <citation type="submission" date="2010-12" db="EMBL/GenBank/DDBJ databases">
        <title>Whole genome sequence of Anaerolinea thermophila UNI-1.</title>
        <authorList>
            <person name="Narita-Yamada S."/>
            <person name="Kishi E."/>
            <person name="Watanabe Y."/>
            <person name="Takasaki K."/>
            <person name="Ankai A."/>
            <person name="Oguchi A."/>
            <person name="Fukui S."/>
            <person name="Takahashi M."/>
            <person name="Yashiro I."/>
            <person name="Hosoyama A."/>
            <person name="Sekiguchi Y."/>
            <person name="Hanada S."/>
            <person name="Fujita N."/>
        </authorList>
    </citation>
    <scope>NUCLEOTIDE SEQUENCE [LARGE SCALE GENOMIC DNA]</scope>
    <source>
        <strain evidence="2">DSM 14523 / JCM 11388 / NBRC 100420 / UNI-1</strain>
    </source>
</reference>
<dbReference type="InterPro" id="IPR016024">
    <property type="entry name" value="ARM-type_fold"/>
</dbReference>
<evidence type="ECO:0000313" key="2">
    <source>
        <dbReference type="Proteomes" id="UP000008922"/>
    </source>
</evidence>